<dbReference type="GO" id="GO:0009279">
    <property type="term" value="C:cell outer membrane"/>
    <property type="evidence" value="ECO:0007669"/>
    <property type="project" value="UniProtKB-SubCell"/>
</dbReference>
<proteinExistence type="predicted"/>
<gene>
    <name evidence="7" type="ORF">GALL_213220</name>
</gene>
<comment type="subcellular location">
    <subcellularLocation>
        <location evidence="1">Cell outer membrane</location>
        <topology evidence="1">Multi-pass membrane protein</topology>
    </subcellularLocation>
</comment>
<dbReference type="Pfam" id="PF03349">
    <property type="entry name" value="Toluene_X"/>
    <property type="match status" value="1"/>
</dbReference>
<dbReference type="PANTHER" id="PTHR35093:SF8">
    <property type="entry name" value="OUTER MEMBRANE PROTEIN NMB0088-RELATED"/>
    <property type="match status" value="1"/>
</dbReference>
<evidence type="ECO:0000256" key="1">
    <source>
        <dbReference type="ARBA" id="ARBA00004571"/>
    </source>
</evidence>
<keyword evidence="6" id="KW-0998">Cell outer membrane</keyword>
<reference evidence="7" key="1">
    <citation type="submission" date="2016-10" db="EMBL/GenBank/DDBJ databases">
        <title>Sequence of Gallionella enrichment culture.</title>
        <authorList>
            <person name="Poehlein A."/>
            <person name="Muehling M."/>
            <person name="Daniel R."/>
        </authorList>
    </citation>
    <scope>NUCLEOTIDE SEQUENCE</scope>
</reference>
<dbReference type="InterPro" id="IPR005017">
    <property type="entry name" value="OMPP1/FadL/TodX"/>
</dbReference>
<keyword evidence="5" id="KW-0472">Membrane</keyword>
<keyword evidence="3" id="KW-0812">Transmembrane</keyword>
<keyword evidence="2" id="KW-1134">Transmembrane beta strand</keyword>
<evidence type="ECO:0000256" key="2">
    <source>
        <dbReference type="ARBA" id="ARBA00022452"/>
    </source>
</evidence>
<evidence type="ECO:0000256" key="5">
    <source>
        <dbReference type="ARBA" id="ARBA00023136"/>
    </source>
</evidence>
<evidence type="ECO:0000256" key="3">
    <source>
        <dbReference type="ARBA" id="ARBA00022692"/>
    </source>
</evidence>
<dbReference type="SUPFAM" id="SSF56935">
    <property type="entry name" value="Porins"/>
    <property type="match status" value="1"/>
</dbReference>
<dbReference type="EMBL" id="MLJW01000145">
    <property type="protein sequence ID" value="OIQ96619.1"/>
    <property type="molecule type" value="Genomic_DNA"/>
</dbReference>
<dbReference type="GO" id="GO:0015483">
    <property type="term" value="F:long-chain fatty acid transporting porin activity"/>
    <property type="evidence" value="ECO:0007669"/>
    <property type="project" value="TreeGrafter"/>
</dbReference>
<evidence type="ECO:0000256" key="4">
    <source>
        <dbReference type="ARBA" id="ARBA00022729"/>
    </source>
</evidence>
<dbReference type="Gene3D" id="2.40.160.60">
    <property type="entry name" value="Outer membrane protein transport protein (OMPP1/FadL/TodX)"/>
    <property type="match status" value="1"/>
</dbReference>
<name>A0A1J5S4E2_9ZZZZ</name>
<accession>A0A1J5S4E2</accession>
<evidence type="ECO:0000256" key="6">
    <source>
        <dbReference type="ARBA" id="ARBA00023237"/>
    </source>
</evidence>
<comment type="caution">
    <text evidence="7">The sequence shown here is derived from an EMBL/GenBank/DDBJ whole genome shotgun (WGS) entry which is preliminary data.</text>
</comment>
<dbReference type="AlphaFoldDB" id="A0A1J5S4E2"/>
<dbReference type="PANTHER" id="PTHR35093">
    <property type="entry name" value="OUTER MEMBRANE PROTEIN NMB0088-RELATED"/>
    <property type="match status" value="1"/>
</dbReference>
<sequence>MKLKKTFALLTLAGISASSFATNGMDLEGYGPVAAAMGGASFAYDNGAGAMMNNPATLGLMGQGSGIGVALGFLGPDVNASSAKSGGDAYYMPAIGYVTRHGALTYGIGVYSQGGMGTEYDASSPMAYGTGDKIRSEVGVGRVILPLAYNVNDQLIIGGSLDFVWATMDMKMAASTPQFMAMATGNMSPGFGNMLMNPGSGLISRFGADAFRIDFSDNNAFSGKASGSGFAGKLGLVYKLSPSLSVGATYHAKTHLGDMTTDANGASFSAFKSGTPLGPAVTGKITIHDFQWPETYGFGLAYQVNENWLVAADYKRIDWSGVMQDFRMTFSTGSDYADFRISQNWNNQNVLMIGASYRMSDTLTLRFGGNFANNPVPDNRVNPLFPAIIKDQYTLGMGYLLTRRSGIDLSLVYAPKVTVTGTQTVNVPYSGAPDNATTITHSQLNWQLQYGYHF</sequence>
<protein>
    <submittedName>
        <fullName evidence="7">47 kDa outer membrane protein</fullName>
    </submittedName>
</protein>
<evidence type="ECO:0000313" key="7">
    <source>
        <dbReference type="EMBL" id="OIQ96619.1"/>
    </source>
</evidence>
<organism evidence="7">
    <name type="scientific">mine drainage metagenome</name>
    <dbReference type="NCBI Taxonomy" id="410659"/>
    <lineage>
        <taxon>unclassified sequences</taxon>
        <taxon>metagenomes</taxon>
        <taxon>ecological metagenomes</taxon>
    </lineage>
</organism>
<keyword evidence="4" id="KW-0732">Signal</keyword>